<evidence type="ECO:0000259" key="3">
    <source>
        <dbReference type="PROSITE" id="PS50222"/>
    </source>
</evidence>
<feature type="compositionally biased region" description="Basic and acidic residues" evidence="1">
    <location>
        <begin position="427"/>
        <end position="470"/>
    </location>
</feature>
<dbReference type="GO" id="GO:0005509">
    <property type="term" value="F:calcium ion binding"/>
    <property type="evidence" value="ECO:0007669"/>
    <property type="project" value="InterPro"/>
</dbReference>
<feature type="compositionally biased region" description="Polar residues" evidence="1">
    <location>
        <begin position="328"/>
        <end position="350"/>
    </location>
</feature>
<dbReference type="SUPFAM" id="SSF47473">
    <property type="entry name" value="EF-hand"/>
    <property type="match status" value="2"/>
</dbReference>
<dbReference type="AlphaFoldDB" id="A0A2V3J1N3"/>
<feature type="compositionally biased region" description="Acidic residues" evidence="1">
    <location>
        <begin position="612"/>
        <end position="623"/>
    </location>
</feature>
<evidence type="ECO:0000256" key="1">
    <source>
        <dbReference type="SAM" id="MobiDB-lite"/>
    </source>
</evidence>
<protein>
    <submittedName>
        <fullName evidence="4">Epidermal growth factor receptor substrate 15-like</fullName>
    </submittedName>
</protein>
<keyword evidence="4" id="KW-0675">Receptor</keyword>
<dbReference type="Pfam" id="PF12763">
    <property type="entry name" value="EH"/>
    <property type="match status" value="2"/>
</dbReference>
<feature type="compositionally biased region" description="Pro residues" evidence="1">
    <location>
        <begin position="387"/>
        <end position="424"/>
    </location>
</feature>
<dbReference type="PANTHER" id="PTHR11216">
    <property type="entry name" value="EH DOMAIN"/>
    <property type="match status" value="1"/>
</dbReference>
<dbReference type="SMART" id="SM00054">
    <property type="entry name" value="EFh"/>
    <property type="match status" value="2"/>
</dbReference>
<accession>A0A2V3J1N3</accession>
<reference evidence="4 5" key="1">
    <citation type="journal article" date="2018" name="Mol. Biol. Evol.">
        <title>Analysis of the draft genome of the red seaweed Gracilariopsis chorda provides insights into genome size evolution in Rhodophyta.</title>
        <authorList>
            <person name="Lee J."/>
            <person name="Yang E.C."/>
            <person name="Graf L."/>
            <person name="Yang J.H."/>
            <person name="Qiu H."/>
            <person name="Zel Zion U."/>
            <person name="Chan C.X."/>
            <person name="Stephens T.G."/>
            <person name="Weber A.P.M."/>
            <person name="Boo G.H."/>
            <person name="Boo S.M."/>
            <person name="Kim K.M."/>
            <person name="Shin Y."/>
            <person name="Jung M."/>
            <person name="Lee S.J."/>
            <person name="Yim H.S."/>
            <person name="Lee J.H."/>
            <person name="Bhattacharya D."/>
            <person name="Yoon H.S."/>
        </authorList>
    </citation>
    <scope>NUCLEOTIDE SEQUENCE [LARGE SCALE GENOMIC DNA]</scope>
    <source>
        <strain evidence="4 5">SKKU-2015</strain>
        <tissue evidence="4">Whole body</tissue>
    </source>
</reference>
<proteinExistence type="predicted"/>
<feature type="domain" description="EH" evidence="2">
    <location>
        <begin position="101"/>
        <end position="204"/>
    </location>
</feature>
<dbReference type="CDD" id="cd00052">
    <property type="entry name" value="EH"/>
    <property type="match status" value="2"/>
</dbReference>
<dbReference type="STRING" id="448386.A0A2V3J1N3"/>
<dbReference type="GO" id="GO:0005737">
    <property type="term" value="C:cytoplasm"/>
    <property type="evidence" value="ECO:0007669"/>
    <property type="project" value="TreeGrafter"/>
</dbReference>
<dbReference type="GO" id="GO:0016197">
    <property type="term" value="P:endosomal transport"/>
    <property type="evidence" value="ECO:0007669"/>
    <property type="project" value="TreeGrafter"/>
</dbReference>
<dbReference type="OrthoDB" id="524326at2759"/>
<dbReference type="Gene3D" id="1.10.238.10">
    <property type="entry name" value="EF-hand"/>
    <property type="match status" value="2"/>
</dbReference>
<evidence type="ECO:0000259" key="2">
    <source>
        <dbReference type="PROSITE" id="PS50031"/>
    </source>
</evidence>
<feature type="domain" description="EF-hand" evidence="3">
    <location>
        <begin position="259"/>
        <end position="294"/>
    </location>
</feature>
<evidence type="ECO:0000313" key="5">
    <source>
        <dbReference type="Proteomes" id="UP000247409"/>
    </source>
</evidence>
<dbReference type="InterPro" id="IPR000261">
    <property type="entry name" value="EH_dom"/>
</dbReference>
<evidence type="ECO:0000313" key="4">
    <source>
        <dbReference type="EMBL" id="PXF48341.1"/>
    </source>
</evidence>
<feature type="compositionally biased region" description="Low complexity" evidence="1">
    <location>
        <begin position="487"/>
        <end position="498"/>
    </location>
</feature>
<sequence length="623" mass="67955">MNFGGGPNGNGFQNPNFGAFSQASQMPFPGMPVFPMPSVHPAMQGMHQGMLPQMPNAYPPGQGPLANRPVGRGANGLYQAPEPEGPEEHPAKQHMMLNPGEVTKYMEYWSQACDGAETISGSEAVQFLSRAAKVSKGQLRKIWDIADHRKEGKLDQDQFFIALRLIALAQRGAALSESGLRNFRGIQLIPQITPPKKEPQPTANAPAMPLTQQQTPTFSWTVPKQVVERYDTFFHGLDGRKLGMIDGTQGVAFFGKSGLPRSTLKVIWQLADITRDGKLSRDEFRAAMHMVASIRNKRITVDALPSSLDPSGPNWLRVEGEHLQQATMATHEQQQTPTLQPHATHSQVSPTPHVPPIPKLSPTGHGSRRPSHRRQPSSSGSRTPGRVAPPPAAMSPQKPLVPPPPPPSAISPRKPLAPPPPPPVQRTGDDHDQMREALERERMDHERAKLEMEKMKAEMEKLRLEKEKLTKRTTSGHHHRPSHSRKGSSSSIPLSSQGSGYGSHRQPASAHPAPDLVRGTGSKPHAPPPVVLSPQKPSSISKNSPAPRAKKQDSTPMSPIQPLKGPDRKKPIDLGLDDDDIWDQPSPKASVLPSPSKLTQNVNPAQSKDSVSSDDDDDDFWGL</sequence>
<feature type="compositionally biased region" description="Basic residues" evidence="1">
    <location>
        <begin position="471"/>
        <end position="486"/>
    </location>
</feature>
<dbReference type="InterPro" id="IPR002048">
    <property type="entry name" value="EF_hand_dom"/>
</dbReference>
<keyword evidence="5" id="KW-1185">Reference proteome</keyword>
<gene>
    <name evidence="4" type="ORF">BWQ96_01801</name>
</gene>
<feature type="region of interest" description="Disordered" evidence="1">
    <location>
        <begin position="328"/>
        <end position="623"/>
    </location>
</feature>
<dbReference type="GO" id="GO:0005886">
    <property type="term" value="C:plasma membrane"/>
    <property type="evidence" value="ECO:0007669"/>
    <property type="project" value="TreeGrafter"/>
</dbReference>
<feature type="region of interest" description="Disordered" evidence="1">
    <location>
        <begin position="1"/>
        <end position="21"/>
    </location>
</feature>
<dbReference type="SMART" id="SM00027">
    <property type="entry name" value="EH"/>
    <property type="match status" value="2"/>
</dbReference>
<dbReference type="GO" id="GO:0006897">
    <property type="term" value="P:endocytosis"/>
    <property type="evidence" value="ECO:0007669"/>
    <property type="project" value="TreeGrafter"/>
</dbReference>
<feature type="domain" description="EH" evidence="2">
    <location>
        <begin position="226"/>
        <end position="308"/>
    </location>
</feature>
<organism evidence="4 5">
    <name type="scientific">Gracilariopsis chorda</name>
    <dbReference type="NCBI Taxonomy" id="448386"/>
    <lineage>
        <taxon>Eukaryota</taxon>
        <taxon>Rhodophyta</taxon>
        <taxon>Florideophyceae</taxon>
        <taxon>Rhodymeniophycidae</taxon>
        <taxon>Gracilariales</taxon>
        <taxon>Gracilariaceae</taxon>
        <taxon>Gracilariopsis</taxon>
    </lineage>
</organism>
<dbReference type="InterPro" id="IPR011992">
    <property type="entry name" value="EF-hand-dom_pair"/>
</dbReference>
<feature type="compositionally biased region" description="Basic residues" evidence="1">
    <location>
        <begin position="366"/>
        <end position="375"/>
    </location>
</feature>
<feature type="compositionally biased region" description="Polar residues" evidence="1">
    <location>
        <begin position="596"/>
        <end position="606"/>
    </location>
</feature>
<comment type="caution">
    <text evidence="4">The sequence shown here is derived from an EMBL/GenBank/DDBJ whole genome shotgun (WGS) entry which is preliminary data.</text>
</comment>
<dbReference type="PROSITE" id="PS50222">
    <property type="entry name" value="EF_HAND_2"/>
    <property type="match status" value="1"/>
</dbReference>
<dbReference type="PROSITE" id="PS50031">
    <property type="entry name" value="EH"/>
    <property type="match status" value="2"/>
</dbReference>
<dbReference type="EMBL" id="NBIV01000014">
    <property type="protein sequence ID" value="PXF48341.1"/>
    <property type="molecule type" value="Genomic_DNA"/>
</dbReference>
<name>A0A2V3J1N3_9FLOR</name>
<dbReference type="Proteomes" id="UP000247409">
    <property type="component" value="Unassembled WGS sequence"/>
</dbReference>
<feature type="compositionally biased region" description="Polar residues" evidence="1">
    <location>
        <begin position="535"/>
        <end position="544"/>
    </location>
</feature>